<dbReference type="GeneID" id="64859277"/>
<organism evidence="1 2">
    <name type="scientific">Maudiozyma barnettii</name>
    <dbReference type="NCBI Taxonomy" id="61262"/>
    <lineage>
        <taxon>Eukaryota</taxon>
        <taxon>Fungi</taxon>
        <taxon>Dikarya</taxon>
        <taxon>Ascomycota</taxon>
        <taxon>Saccharomycotina</taxon>
        <taxon>Saccharomycetes</taxon>
        <taxon>Saccharomycetales</taxon>
        <taxon>Saccharomycetaceae</taxon>
        <taxon>Maudiozyma</taxon>
    </lineage>
</organism>
<comment type="caution">
    <text evidence="1">The sequence shown here is derived from an EMBL/GenBank/DDBJ whole genome shotgun (WGS) entry which is preliminary data.</text>
</comment>
<dbReference type="AlphaFoldDB" id="A0A8H2VIJ9"/>
<proteinExistence type="predicted"/>
<sequence length="330" mass="38329">MPSKFEFNNVKPFTPRNYRQILESCPNTNWVSPDKYPNHQKHIIQSKSSPPRNLNNIQNCEECNANLFGFHQNVFSKSQKYGDANNKTQNISNSQNMFGSNTYLANTDNMIPSYNNFIGYPIQSNGMMGMTSGGLFYNNNLINSNDYHLQKDYHPQYNVRNNIHNITNSNQVPNTSLNNVYVGAEDILTTNSGTFPNDFDPRGTKDMPAKEKVTHWIDNIPIYEVNDNIWNNDCYPNDYSLNWDETEFDKRNNQFLTRDQTVSLTNSDELIFLQSKKIDCLVRLVYSMEKEESKSKNTLSSAKNDTILFYQEKHDSEEREFENNFEIGFP</sequence>
<protein>
    <submittedName>
        <fullName evidence="1">Uncharacterized protein</fullName>
    </submittedName>
</protein>
<dbReference type="Proteomes" id="UP000644660">
    <property type="component" value="Unassembled WGS sequence"/>
</dbReference>
<evidence type="ECO:0000313" key="2">
    <source>
        <dbReference type="Proteomes" id="UP000644660"/>
    </source>
</evidence>
<dbReference type="OrthoDB" id="3981267at2759"/>
<reference evidence="1 2" key="1">
    <citation type="submission" date="2020-05" db="EMBL/GenBank/DDBJ databases">
        <authorList>
            <person name="Casaregola S."/>
            <person name="Devillers H."/>
            <person name="Grondin C."/>
        </authorList>
    </citation>
    <scope>NUCLEOTIDE SEQUENCE [LARGE SCALE GENOMIC DNA]</scope>
    <source>
        <strain evidence="1 2">CLIB 1767</strain>
    </source>
</reference>
<name>A0A8H2VIJ9_9SACH</name>
<accession>A0A8H2VIJ9</accession>
<keyword evidence="2" id="KW-1185">Reference proteome</keyword>
<evidence type="ECO:0000313" key="1">
    <source>
        <dbReference type="EMBL" id="CAB4256205.1"/>
    </source>
</evidence>
<gene>
    <name evidence="1" type="ORF">KABA2_08S05632</name>
</gene>
<dbReference type="RefSeq" id="XP_041408049.1">
    <property type="nucleotide sequence ID" value="XM_041552115.1"/>
</dbReference>
<dbReference type="EMBL" id="CAEFZW010000008">
    <property type="protein sequence ID" value="CAB4256205.1"/>
    <property type="molecule type" value="Genomic_DNA"/>
</dbReference>